<dbReference type="Pfam" id="PF03725">
    <property type="entry name" value="RNase_PH_C"/>
    <property type="match status" value="1"/>
</dbReference>
<dbReference type="InterPro" id="IPR012162">
    <property type="entry name" value="PNPase"/>
</dbReference>
<dbReference type="Pfam" id="PF00013">
    <property type="entry name" value="KH_1"/>
    <property type="match status" value="1"/>
</dbReference>
<dbReference type="Gene3D" id="2.40.50.140">
    <property type="entry name" value="Nucleic acid-binding proteins"/>
    <property type="match status" value="1"/>
</dbReference>
<dbReference type="SUPFAM" id="SSF55666">
    <property type="entry name" value="Ribonuclease PH domain 2-like"/>
    <property type="match status" value="2"/>
</dbReference>
<dbReference type="Pfam" id="PF01138">
    <property type="entry name" value="RNase_PH"/>
    <property type="match status" value="2"/>
</dbReference>
<keyword evidence="3 7" id="KW-0808">Transferase</keyword>
<dbReference type="Pfam" id="PF03726">
    <property type="entry name" value="PNPase"/>
    <property type="match status" value="1"/>
</dbReference>
<dbReference type="CDD" id="cd11364">
    <property type="entry name" value="RNase_PH_PNPase_2"/>
    <property type="match status" value="1"/>
</dbReference>
<evidence type="ECO:0000256" key="4">
    <source>
        <dbReference type="ARBA" id="ARBA00022695"/>
    </source>
</evidence>
<dbReference type="PROSITE" id="PS50126">
    <property type="entry name" value="S1"/>
    <property type="match status" value="1"/>
</dbReference>
<dbReference type="InterPro" id="IPR027408">
    <property type="entry name" value="PNPase/RNase_PH_dom_sf"/>
</dbReference>
<dbReference type="PANTHER" id="PTHR11252">
    <property type="entry name" value="POLYRIBONUCLEOTIDE NUCLEOTIDYLTRANSFERASE"/>
    <property type="match status" value="1"/>
</dbReference>
<evidence type="ECO:0000259" key="8">
    <source>
        <dbReference type="PROSITE" id="PS50126"/>
    </source>
</evidence>
<comment type="catalytic activity">
    <reaction evidence="7">
        <text>RNA(n+1) + phosphate = RNA(n) + a ribonucleoside 5'-diphosphate</text>
        <dbReference type="Rhea" id="RHEA:22096"/>
        <dbReference type="Rhea" id="RHEA-COMP:14527"/>
        <dbReference type="Rhea" id="RHEA-COMP:17342"/>
        <dbReference type="ChEBI" id="CHEBI:43474"/>
        <dbReference type="ChEBI" id="CHEBI:57930"/>
        <dbReference type="ChEBI" id="CHEBI:140395"/>
        <dbReference type="EC" id="2.7.7.8"/>
    </reaction>
</comment>
<dbReference type="CDD" id="cd04472">
    <property type="entry name" value="S1_PNPase"/>
    <property type="match status" value="1"/>
</dbReference>
<gene>
    <name evidence="7 9" type="primary">pnp</name>
    <name evidence="9" type="ORF">MUN80_17715</name>
</gene>
<dbReference type="InterPro" id="IPR003029">
    <property type="entry name" value="S1_domain"/>
</dbReference>
<dbReference type="InterPro" id="IPR015848">
    <property type="entry name" value="PNPase_PH_RNA-bd_bac/org-type"/>
</dbReference>
<dbReference type="NCBIfam" id="NF008805">
    <property type="entry name" value="PRK11824.1"/>
    <property type="match status" value="1"/>
</dbReference>
<dbReference type="SUPFAM" id="SSF50249">
    <property type="entry name" value="Nucleic acid-binding proteins"/>
    <property type="match status" value="1"/>
</dbReference>
<dbReference type="PROSITE" id="PS50084">
    <property type="entry name" value="KH_TYPE_1"/>
    <property type="match status" value="1"/>
</dbReference>
<name>A0ABY4F6D3_9BACT</name>
<evidence type="ECO:0000256" key="1">
    <source>
        <dbReference type="ARBA" id="ARBA00007404"/>
    </source>
</evidence>
<evidence type="ECO:0000313" key="10">
    <source>
        <dbReference type="Proteomes" id="UP000831785"/>
    </source>
</evidence>
<dbReference type="Proteomes" id="UP000831785">
    <property type="component" value="Chromosome"/>
</dbReference>
<keyword evidence="6 7" id="KW-0694">RNA-binding</keyword>
<dbReference type="Gene3D" id="3.30.230.70">
    <property type="entry name" value="GHMP Kinase, N-terminal domain"/>
    <property type="match status" value="2"/>
</dbReference>
<comment type="cofactor">
    <cofactor evidence="7">
        <name>Mg(2+)</name>
        <dbReference type="ChEBI" id="CHEBI:18420"/>
    </cofactor>
</comment>
<dbReference type="InterPro" id="IPR001247">
    <property type="entry name" value="ExoRNase_PH_dom1"/>
</dbReference>
<dbReference type="InterPro" id="IPR015847">
    <property type="entry name" value="ExoRNase_PH_dom2"/>
</dbReference>
<dbReference type="SUPFAM" id="SSF54211">
    <property type="entry name" value="Ribosomal protein S5 domain 2-like"/>
    <property type="match status" value="2"/>
</dbReference>
<dbReference type="SUPFAM" id="SSF54791">
    <property type="entry name" value="Eukaryotic type KH-domain (KH-domain type I)"/>
    <property type="match status" value="1"/>
</dbReference>
<feature type="binding site" evidence="7">
    <location>
        <position position="495"/>
    </location>
    <ligand>
        <name>Mg(2+)</name>
        <dbReference type="ChEBI" id="CHEBI:18420"/>
    </ligand>
</feature>
<keyword evidence="2 7" id="KW-0963">Cytoplasm</keyword>
<proteinExistence type="inferred from homology"/>
<dbReference type="EMBL" id="CP095049">
    <property type="protein sequence ID" value="UOQ51588.1"/>
    <property type="molecule type" value="Genomic_DNA"/>
</dbReference>
<dbReference type="HAMAP" id="MF_01595">
    <property type="entry name" value="PNPase"/>
    <property type="match status" value="1"/>
</dbReference>
<dbReference type="Pfam" id="PF00575">
    <property type="entry name" value="S1"/>
    <property type="match status" value="1"/>
</dbReference>
<protein>
    <recommendedName>
        <fullName evidence="7">Polyribonucleotide nucleotidyltransferase</fullName>
        <ecNumber evidence="7">2.7.7.8</ecNumber>
    </recommendedName>
    <alternativeName>
        <fullName evidence="7">Polynucleotide phosphorylase</fullName>
        <shortName evidence="7">PNPase</shortName>
    </alternativeName>
</protein>
<dbReference type="GO" id="GO:0004654">
    <property type="term" value="F:polyribonucleotide nucleotidyltransferase activity"/>
    <property type="evidence" value="ECO:0007669"/>
    <property type="project" value="UniProtKB-EC"/>
</dbReference>
<dbReference type="PANTHER" id="PTHR11252:SF0">
    <property type="entry name" value="POLYRIBONUCLEOTIDE NUCLEOTIDYLTRANSFERASE 1, MITOCHONDRIAL"/>
    <property type="match status" value="1"/>
</dbReference>
<evidence type="ECO:0000256" key="6">
    <source>
        <dbReference type="ARBA" id="ARBA00022884"/>
    </source>
</evidence>
<organism evidence="9 10">
    <name type="scientific">Hymenobacter cellulosivorans</name>
    <dbReference type="NCBI Taxonomy" id="2932249"/>
    <lineage>
        <taxon>Bacteria</taxon>
        <taxon>Pseudomonadati</taxon>
        <taxon>Bacteroidota</taxon>
        <taxon>Cytophagia</taxon>
        <taxon>Cytophagales</taxon>
        <taxon>Hymenobacteraceae</taxon>
        <taxon>Hymenobacter</taxon>
    </lineage>
</organism>
<dbReference type="InterPro" id="IPR036612">
    <property type="entry name" value="KH_dom_type_1_sf"/>
</dbReference>
<dbReference type="InterPro" id="IPR012340">
    <property type="entry name" value="NA-bd_OB-fold"/>
</dbReference>
<feature type="domain" description="S1 motif" evidence="8">
    <location>
        <begin position="634"/>
        <end position="703"/>
    </location>
</feature>
<dbReference type="PIRSF" id="PIRSF005499">
    <property type="entry name" value="PNPase"/>
    <property type="match status" value="1"/>
</dbReference>
<sequence length="721" mass="78847">MPNYTAITKSVTLPDGRQISIETGKLAKFADGAVVVRLGDAMLLATVVSQPSARGDVDFLPLSVDYQEKFGGAGNIPGSFQRREGRLSDYEILVCRIVDRILRPMFPKDYHYEVQVMITLISADKTVQPDALAALAASAALSISDIPFAGPISEVRVARIDGKLQINPLTADIARADIDLIVGATADSVAMVEGEMNEVSEEEMVEAIAFAHEAIKEQVRVQLELAAEVEKSHTKREYPKYEENDDLKKRILEGVYEQAYQVAKSGNTSKAGRKEGFGAIKKSLTEKLLEEQPELDMKMFGRYYSSAEKKAIRDMMIKERTRLDGRQLTEIRPIWSEVNYLPGAHGSALFTRGETQSLTTVALGTKLDEQIIDTAMTSGYSKFMLHYNFPAFSTGEVKPNRGPGRREIGHGNLALRSLKKVMPSDDENPYTVRIVSDILESNGSSSMATVCAGSMALMDAGIPVRAAVSGIAMGLVQDKETGEYAVLSDILGDEDHLGDMDFKVTGTEKGIVACQMDIKIQGLSAEIMTAALHQAREGRLHILREMAKTISQPAAELKPHTPRSHKMLIDKEYIGAVIGPGGKVIQQIQKDTNATVIIEEKDEKGHVSIYASNQEDMEAAISRIRAIAATPEVGETYKGKVRSIQPYGAFVEIMPGKDGLLHISEVSHERLATLEGVLEVGQEIDVKLLDIDKKTGKYRLSRKVLLPKPERAASSNGEAQA</sequence>
<evidence type="ECO:0000313" key="9">
    <source>
        <dbReference type="EMBL" id="UOQ51588.1"/>
    </source>
</evidence>
<feature type="binding site" evidence="7">
    <location>
        <position position="501"/>
    </location>
    <ligand>
        <name>Mg(2+)</name>
        <dbReference type="ChEBI" id="CHEBI:18420"/>
    </ligand>
</feature>
<evidence type="ECO:0000256" key="5">
    <source>
        <dbReference type="ARBA" id="ARBA00022842"/>
    </source>
</evidence>
<keyword evidence="7" id="KW-0479">Metal-binding</keyword>
<dbReference type="Gene3D" id="3.30.1370.10">
    <property type="entry name" value="K Homology domain, type 1"/>
    <property type="match status" value="1"/>
</dbReference>
<comment type="subcellular location">
    <subcellularLocation>
        <location evidence="7">Cytoplasm</location>
    </subcellularLocation>
</comment>
<dbReference type="InterPro" id="IPR004087">
    <property type="entry name" value="KH_dom"/>
</dbReference>
<dbReference type="InterPro" id="IPR036345">
    <property type="entry name" value="ExoRNase_PH_dom2_sf"/>
</dbReference>
<dbReference type="CDD" id="cd02393">
    <property type="entry name" value="KH-I_PNPase"/>
    <property type="match status" value="1"/>
</dbReference>
<keyword evidence="4 7" id="KW-0548">Nucleotidyltransferase</keyword>
<keyword evidence="5 7" id="KW-0460">Magnesium</keyword>
<dbReference type="EC" id="2.7.7.8" evidence="7"/>
<dbReference type="InterPro" id="IPR020568">
    <property type="entry name" value="Ribosomal_Su5_D2-typ_SF"/>
</dbReference>
<accession>A0ABY4F6D3</accession>
<dbReference type="SMART" id="SM00322">
    <property type="entry name" value="KH"/>
    <property type="match status" value="1"/>
</dbReference>
<comment type="function">
    <text evidence="7">Involved in mRNA degradation. Catalyzes the phosphorolysis of single-stranded polyribonucleotides processively in the 3'- to 5'-direction.</text>
</comment>
<dbReference type="InterPro" id="IPR004088">
    <property type="entry name" value="KH_dom_type_1"/>
</dbReference>
<evidence type="ECO:0000256" key="3">
    <source>
        <dbReference type="ARBA" id="ARBA00022679"/>
    </source>
</evidence>
<reference evidence="9 10" key="1">
    <citation type="submission" date="2022-04" db="EMBL/GenBank/DDBJ databases">
        <title>Hymenobacter sp. isolated from the air.</title>
        <authorList>
            <person name="Won M."/>
            <person name="Lee C.-M."/>
            <person name="Woen H.-Y."/>
            <person name="Kwon S.-W."/>
        </authorList>
    </citation>
    <scope>NUCLEOTIDE SEQUENCE [LARGE SCALE GENOMIC DNA]</scope>
    <source>
        <strain evidence="10">5116 S-27</strain>
    </source>
</reference>
<comment type="similarity">
    <text evidence="1 7">Belongs to the polyribonucleotide nucleotidyltransferase family.</text>
</comment>
<dbReference type="SMART" id="SM00316">
    <property type="entry name" value="S1"/>
    <property type="match status" value="1"/>
</dbReference>
<evidence type="ECO:0000256" key="7">
    <source>
        <dbReference type="HAMAP-Rule" id="MF_01595"/>
    </source>
</evidence>
<dbReference type="RefSeq" id="WP_244714794.1">
    <property type="nucleotide sequence ID" value="NZ_CP095049.1"/>
</dbReference>
<keyword evidence="10" id="KW-1185">Reference proteome</keyword>
<dbReference type="NCBIfam" id="TIGR03591">
    <property type="entry name" value="polynuc_phos"/>
    <property type="match status" value="1"/>
</dbReference>
<evidence type="ECO:0000256" key="2">
    <source>
        <dbReference type="ARBA" id="ARBA00022490"/>
    </source>
</evidence>